<evidence type="ECO:0000259" key="17">
    <source>
        <dbReference type="PROSITE" id="PS50853"/>
    </source>
</evidence>
<keyword evidence="19" id="KW-1185">Reference proteome</keyword>
<feature type="compositionally biased region" description="Low complexity" evidence="15">
    <location>
        <begin position="25"/>
        <end position="36"/>
    </location>
</feature>
<dbReference type="CDD" id="cd12013">
    <property type="entry name" value="SH3_RIM-BP_3"/>
    <property type="match status" value="1"/>
</dbReference>
<dbReference type="Gene3D" id="2.60.40.10">
    <property type="entry name" value="Immunoglobulins"/>
    <property type="match status" value="3"/>
</dbReference>
<evidence type="ECO:0000256" key="15">
    <source>
        <dbReference type="SAM" id="MobiDB-lite"/>
    </source>
</evidence>
<reference evidence="18" key="2">
    <citation type="submission" date="2025-09" db="UniProtKB">
        <authorList>
            <consortium name="Ensembl"/>
        </authorList>
    </citation>
    <scope>IDENTIFICATION</scope>
</reference>
<evidence type="ECO:0000256" key="2">
    <source>
        <dbReference type="ARBA" id="ARBA00004496"/>
    </source>
</evidence>
<feature type="region of interest" description="Disordered" evidence="15">
    <location>
        <begin position="606"/>
        <end position="641"/>
    </location>
</feature>
<dbReference type="CDD" id="cd12014">
    <property type="entry name" value="SH3_RIM-BP_1"/>
    <property type="match status" value="1"/>
</dbReference>
<feature type="region of interest" description="Disordered" evidence="15">
    <location>
        <begin position="482"/>
        <end position="514"/>
    </location>
</feature>
<feature type="region of interest" description="Disordered" evidence="15">
    <location>
        <begin position="1197"/>
        <end position="1216"/>
    </location>
</feature>
<dbReference type="GeneTree" id="ENSGT00950000183203"/>
<evidence type="ECO:0000256" key="8">
    <source>
        <dbReference type="ARBA" id="ARBA00023018"/>
    </source>
</evidence>
<dbReference type="FunFam" id="2.30.30.40:FF:000023">
    <property type="entry name" value="RIMS-binding protein 2 isoform F"/>
    <property type="match status" value="1"/>
</dbReference>
<dbReference type="InterPro" id="IPR036028">
    <property type="entry name" value="SH3-like_dom_sf"/>
</dbReference>
<dbReference type="Proteomes" id="UP000472274">
    <property type="component" value="Unplaced"/>
</dbReference>
<dbReference type="InterPro" id="IPR040325">
    <property type="entry name" value="RIMBP1/2/3"/>
</dbReference>
<evidence type="ECO:0000256" key="11">
    <source>
        <dbReference type="ARBA" id="ARBA00054159"/>
    </source>
</evidence>
<dbReference type="SUPFAM" id="SSF50044">
    <property type="entry name" value="SH3-domain"/>
    <property type="match status" value="3"/>
</dbReference>
<dbReference type="Ensembl" id="ENSTMTT00000009635.1">
    <property type="protein sequence ID" value="ENSTMTP00000009321.1"/>
    <property type="gene ID" value="ENSTMTG00000006733.1"/>
</dbReference>
<evidence type="ECO:0000256" key="1">
    <source>
        <dbReference type="ARBA" id="ARBA00004236"/>
    </source>
</evidence>
<dbReference type="Pfam" id="PF00041">
    <property type="entry name" value="fn3"/>
    <property type="match status" value="1"/>
</dbReference>
<dbReference type="InterPro" id="IPR003961">
    <property type="entry name" value="FN3_dom"/>
</dbReference>
<dbReference type="Pfam" id="PF25523">
    <property type="entry name" value="Ig_RIMBP2"/>
    <property type="match status" value="1"/>
</dbReference>
<dbReference type="GO" id="GO:0045202">
    <property type="term" value="C:synapse"/>
    <property type="evidence" value="ECO:0007669"/>
    <property type="project" value="UniProtKB-SubCell"/>
</dbReference>
<dbReference type="FunFam" id="2.30.30.40:FF:000016">
    <property type="entry name" value="RIMS-binding protein 2 isoform X2"/>
    <property type="match status" value="1"/>
</dbReference>
<dbReference type="InterPro" id="IPR057950">
    <property type="entry name" value="RIMB1/RIM3A-C-like_N"/>
</dbReference>
<keyword evidence="14" id="KW-0175">Coiled coil</keyword>
<sequence>MLTPAPGAGGRPGQGDGGNRGLEGLEGPEPSAEGAARAGGGWRPFPAGLRSSAGPAPTPRLPWLVTQNTDLLSALEDLEQRCTALKEENGLLRRSSFPEMQEKVKRLKRKNADLAIIAKRLEERARKLQESNLKVVNAPIPLSLKGSNVELCKKAFARQRAKDLSEQASILLAKDKQIEALQRECWELQAKLATGKEGSFWLNLSDFDRLLRESQKEVLRLQRQITSSPAATMCLIQETLAPNIDANSKNQIQHLEIELSKKFKQCETLEQEMEKKQKKCEELEMQLQEVLTKNARMTEKNAQLSGKTKWTEKVESENADLKVKLMGVTEEWNSAVQLTKGLQTKVDDLEHVLKDMKEMAERRQQLEVDHEETLLALQKKEEEVKYLQQAQVEAKREHEEVVQLLEAQVRELENQYHSQTEHFNLLSQELEQLQIKNSDLVTSDLPHATCCSSEDCHVPQCSKNINDVDFVSTPAAFKKQSKKLEFQSNSSKSESTQYSPKSCPTPEGDSASEMDELETDKFSLILEPERQGPAKLQVFLARYSYDPFDGPNKNPEAELPLTAGEYIYIYGEMDEDGFFEGELMDGRRGLVPSNLIEEVSDDDLMTFVPPKTSDVSHTSDHEMSFLSRSASSGEKSDCHDEEISVNLLPSRLEGDMEMPDHTAVPYPRNLTIIKLFARSVVIGWESPLMPAGWGDVQSYNIYVDTELCQNVRSGCQTQAAIENLDLKIKAYRISVQSVTEKGNSDKMQCTFLVGHGFHIAPALLKLRSITATSAEVTWLPSSSNYTHAVYLNEKECDVTKAGIYWYTFHNLQPNTQYNAKVETQPQKTVWDLPQEKWEQKSAMIKFITPSAGPPDAPLDVQVQPDPSAGILVISWLPVTIDAAGSSNGVRVTGYAVYVNGQRVTEVISPTAGSAIVELSQLEILQGSQKVSVRTVSPNGESVDSVPALIPSAMLNVPSCCSSSKSMSTSLTSELLYGEFIDSQHVEIPLMHCTSSPSSEMFMASQDNKFTIHFTSNCGDSVASLPASIPPHQLFSSQSSSLIHELAMCNIGDNVARDKDDKCLKSYQQTAVSVQPSGLVFPTRWCEESVNSRMSALKELAEDSQRKRIKKLFVTKKAVLENQMDTSNMKMSMITHYVHSDDKSVKDSTTQDIEGYDASSLSSGPQLCSSQLELEDSYRDIGIHNICVQDVPDISTEKKQTKELSKEVPSLGMSRGEIQEDQTSRIGNWQLNPVGDHSHSSDLSDILEEEEEDLDLDTQEENRIKAVGNDSRLPELPEFPMQWAQNRKMSKTLRIGQAGTSSFSKAGPLRSFVSEEIVNDDSVRIFVALFDYDPISMSPNLDAAEEELPFKKGQILKVVGDKDADGFYRGEYAGRVGYIPYNMVSEVQVESNEMKQHLLKQGSITDEKSVINLVEVDTKNNNKSHTEHSWQDSKAEQLTSKTMVAVFDYNPRENSLNVDVESELTFNAGDIITVFGSVDDDGFYYGELNGQRGLIPSDFLKAISWDEE</sequence>
<feature type="domain" description="SH3" evidence="16">
    <location>
        <begin position="534"/>
        <end position="601"/>
    </location>
</feature>
<dbReference type="InterPro" id="IPR035753">
    <property type="entry name" value="RIM-BP_SH3_2"/>
</dbReference>
<dbReference type="FunFam" id="2.60.40.10:FF:000643">
    <property type="entry name" value="RIMS-binding protein 2 isoform X1"/>
    <property type="match status" value="1"/>
</dbReference>
<keyword evidence="7" id="KW-0677">Repeat</keyword>
<dbReference type="SUPFAM" id="SSF49265">
    <property type="entry name" value="Fibronectin type III"/>
    <property type="match status" value="2"/>
</dbReference>
<dbReference type="Pfam" id="PF25566">
    <property type="entry name" value="RIMB1_N"/>
    <property type="match status" value="1"/>
</dbReference>
<feature type="coiled-coil region" evidence="14">
    <location>
        <begin position="171"/>
        <end position="224"/>
    </location>
</feature>
<keyword evidence="6" id="KW-0963">Cytoplasm</keyword>
<comment type="subcellular location">
    <subcellularLocation>
        <location evidence="1">Cell membrane</location>
    </subcellularLocation>
    <subcellularLocation>
        <location evidence="2">Cytoplasm</location>
    </subcellularLocation>
    <subcellularLocation>
        <location evidence="10">Synapse</location>
    </subcellularLocation>
</comment>
<dbReference type="InterPro" id="IPR036116">
    <property type="entry name" value="FN3_sf"/>
</dbReference>
<dbReference type="InterPro" id="IPR057884">
    <property type="entry name" value="FN3_RIM-BP1/2/3"/>
</dbReference>
<feature type="coiled-coil region" evidence="14">
    <location>
        <begin position="68"/>
        <end position="138"/>
    </location>
</feature>
<dbReference type="CDD" id="cd00063">
    <property type="entry name" value="FN3"/>
    <property type="match status" value="2"/>
</dbReference>
<feature type="compositionally biased region" description="Polar residues" evidence="15">
    <location>
        <begin position="486"/>
        <end position="502"/>
    </location>
</feature>
<feature type="coiled-coil region" evidence="14">
    <location>
        <begin position="252"/>
        <end position="300"/>
    </location>
</feature>
<dbReference type="FunFam" id="2.30.30.40:FF:000006">
    <property type="entry name" value="RIMS-binding protein 2 isoform X1"/>
    <property type="match status" value="1"/>
</dbReference>
<feature type="domain" description="SH3" evidence="16">
    <location>
        <begin position="1437"/>
        <end position="1504"/>
    </location>
</feature>
<dbReference type="PANTHER" id="PTHR14234">
    <property type="entry name" value="RIM BINDING PROTEIN-RELATED"/>
    <property type="match status" value="1"/>
</dbReference>
<dbReference type="FunFam" id="2.60.40.10:FF:000072">
    <property type="entry name" value="RIMS-binding protein 2 isoform X1"/>
    <property type="match status" value="1"/>
</dbReference>
<organism evidence="18 19">
    <name type="scientific">Terrapene triunguis</name>
    <name type="common">Three-toed box turtle</name>
    <dbReference type="NCBI Taxonomy" id="2587831"/>
    <lineage>
        <taxon>Eukaryota</taxon>
        <taxon>Metazoa</taxon>
        <taxon>Chordata</taxon>
        <taxon>Craniata</taxon>
        <taxon>Vertebrata</taxon>
        <taxon>Euteleostomi</taxon>
        <taxon>Archelosauria</taxon>
        <taxon>Testudinata</taxon>
        <taxon>Testudines</taxon>
        <taxon>Cryptodira</taxon>
        <taxon>Durocryptodira</taxon>
        <taxon>Testudinoidea</taxon>
        <taxon>Emydidae</taxon>
        <taxon>Terrapene</taxon>
    </lineage>
</organism>
<dbReference type="InterPro" id="IPR013783">
    <property type="entry name" value="Ig-like_fold"/>
</dbReference>
<dbReference type="PROSITE" id="PS50853">
    <property type="entry name" value="FN3"/>
    <property type="match status" value="1"/>
</dbReference>
<keyword evidence="5" id="KW-1003">Cell membrane</keyword>
<accession>A0A674IIQ0</accession>
<comment type="similarity">
    <text evidence="3">Belongs to the RIMBP family.</text>
</comment>
<evidence type="ECO:0000256" key="6">
    <source>
        <dbReference type="ARBA" id="ARBA00022490"/>
    </source>
</evidence>
<evidence type="ECO:0000313" key="18">
    <source>
        <dbReference type="Ensembl" id="ENSTMTP00000009321.1"/>
    </source>
</evidence>
<dbReference type="PANTHER" id="PTHR14234:SF20">
    <property type="entry name" value="PERIPHERAL-TYPE BENZODIAZEPINE RECEPTOR-ASSOCIATED PROTEIN 1"/>
    <property type="match status" value="1"/>
</dbReference>
<evidence type="ECO:0000256" key="4">
    <source>
        <dbReference type="ARBA" id="ARBA00022443"/>
    </source>
</evidence>
<proteinExistence type="inferred from homology"/>
<keyword evidence="9" id="KW-0472">Membrane</keyword>
<dbReference type="InParanoid" id="A0A674IIQ0"/>
<dbReference type="Pfam" id="PF14604">
    <property type="entry name" value="SH3_9"/>
    <property type="match status" value="1"/>
</dbReference>
<dbReference type="Gene3D" id="2.30.30.40">
    <property type="entry name" value="SH3 Domains"/>
    <property type="match status" value="3"/>
</dbReference>
<evidence type="ECO:0000256" key="5">
    <source>
        <dbReference type="ARBA" id="ARBA00022475"/>
    </source>
</evidence>
<feature type="coiled-coil region" evidence="14">
    <location>
        <begin position="346"/>
        <end position="429"/>
    </location>
</feature>
<dbReference type="Pfam" id="PF07653">
    <property type="entry name" value="SH3_2"/>
    <property type="match status" value="2"/>
</dbReference>
<dbReference type="InterPro" id="IPR001452">
    <property type="entry name" value="SH3_domain"/>
</dbReference>
<dbReference type="GO" id="GO:0030156">
    <property type="term" value="F:benzodiazepine receptor binding"/>
    <property type="evidence" value="ECO:0007669"/>
    <property type="project" value="TreeGrafter"/>
</dbReference>
<keyword evidence="8" id="KW-0770">Synapse</keyword>
<evidence type="ECO:0000256" key="3">
    <source>
        <dbReference type="ARBA" id="ARBA00010749"/>
    </source>
</evidence>
<feature type="region of interest" description="Disordered" evidence="15">
    <location>
        <begin position="1"/>
        <end position="60"/>
    </location>
</feature>
<feature type="domain" description="Fibronectin type-III" evidence="17">
    <location>
        <begin position="760"/>
        <end position="851"/>
    </location>
</feature>
<reference evidence="18" key="1">
    <citation type="submission" date="2025-08" db="UniProtKB">
        <authorList>
            <consortium name="Ensembl"/>
        </authorList>
    </citation>
    <scope>IDENTIFICATION</scope>
</reference>
<comment type="function">
    <text evidence="11">Plays a role in the synaptic transmission as bifunctional linker that interacts simultaneously with RIMS1, RIMS2, CACNA1D and CACNA1B.</text>
</comment>
<evidence type="ECO:0000256" key="7">
    <source>
        <dbReference type="ARBA" id="ARBA00022737"/>
    </source>
</evidence>
<feature type="compositionally biased region" description="Gly residues" evidence="15">
    <location>
        <begin position="7"/>
        <end position="21"/>
    </location>
</feature>
<dbReference type="CDD" id="cd12012">
    <property type="entry name" value="SH3_RIM-BP_2"/>
    <property type="match status" value="1"/>
</dbReference>
<name>A0A674IIQ0_9SAUR</name>
<evidence type="ECO:0000313" key="19">
    <source>
        <dbReference type="Proteomes" id="UP000472274"/>
    </source>
</evidence>
<protein>
    <recommendedName>
        <fullName evidence="12">RIMS-binding protein 2</fullName>
    </recommendedName>
</protein>
<evidence type="ECO:0000256" key="14">
    <source>
        <dbReference type="SAM" id="Coils"/>
    </source>
</evidence>
<evidence type="ECO:0000259" key="16">
    <source>
        <dbReference type="PROSITE" id="PS50002"/>
    </source>
</evidence>
<evidence type="ECO:0000256" key="13">
    <source>
        <dbReference type="PROSITE-ProRule" id="PRU00192"/>
    </source>
</evidence>
<evidence type="ECO:0000256" key="9">
    <source>
        <dbReference type="ARBA" id="ARBA00023136"/>
    </source>
</evidence>
<dbReference type="PRINTS" id="PR00452">
    <property type="entry name" value="SH3DOMAIN"/>
</dbReference>
<feature type="domain" description="SH3" evidence="16">
    <location>
        <begin position="1320"/>
        <end position="1388"/>
    </location>
</feature>
<keyword evidence="4 13" id="KW-0728">SH3 domain</keyword>
<dbReference type="SMART" id="SM00326">
    <property type="entry name" value="SH3"/>
    <property type="match status" value="3"/>
</dbReference>
<dbReference type="SMART" id="SM00060">
    <property type="entry name" value="FN3"/>
    <property type="match status" value="3"/>
</dbReference>
<dbReference type="PROSITE" id="PS50002">
    <property type="entry name" value="SH3"/>
    <property type="match status" value="3"/>
</dbReference>
<dbReference type="InterPro" id="IPR035755">
    <property type="entry name" value="RIM-BP_SH3_3"/>
</dbReference>
<evidence type="ECO:0000256" key="12">
    <source>
        <dbReference type="ARBA" id="ARBA00068024"/>
    </source>
</evidence>
<evidence type="ECO:0000256" key="10">
    <source>
        <dbReference type="ARBA" id="ARBA00034103"/>
    </source>
</evidence>
<dbReference type="GO" id="GO:0005886">
    <property type="term" value="C:plasma membrane"/>
    <property type="evidence" value="ECO:0007669"/>
    <property type="project" value="UniProtKB-SubCell"/>
</dbReference>